<evidence type="ECO:0000256" key="1">
    <source>
        <dbReference type="ARBA" id="ARBA00004610"/>
    </source>
</evidence>
<evidence type="ECO:0000313" key="13">
    <source>
        <dbReference type="EMBL" id="GIY88783.1"/>
    </source>
</evidence>
<keyword evidence="9 12" id="KW-0406">Ion transport</keyword>
<dbReference type="PANTHER" id="PTHR11893">
    <property type="entry name" value="INNEXIN"/>
    <property type="match status" value="1"/>
</dbReference>
<keyword evidence="14" id="KW-1185">Reference proteome</keyword>
<evidence type="ECO:0000256" key="6">
    <source>
        <dbReference type="ARBA" id="ARBA00022868"/>
    </source>
</evidence>
<feature type="transmembrane region" description="Helical" evidence="12">
    <location>
        <begin position="114"/>
        <end position="132"/>
    </location>
</feature>
<comment type="function">
    <text evidence="12">Structural component of the gap junctions.</text>
</comment>
<keyword evidence="10 12" id="KW-0472">Membrane</keyword>
<dbReference type="Proteomes" id="UP001054837">
    <property type="component" value="Unassembled WGS sequence"/>
</dbReference>
<evidence type="ECO:0000256" key="7">
    <source>
        <dbReference type="ARBA" id="ARBA00022949"/>
    </source>
</evidence>
<feature type="transmembrane region" description="Helical" evidence="12">
    <location>
        <begin position="182"/>
        <end position="204"/>
    </location>
</feature>
<evidence type="ECO:0000256" key="8">
    <source>
        <dbReference type="ARBA" id="ARBA00022989"/>
    </source>
</evidence>
<name>A0AAV4X298_9ARAC</name>
<dbReference type="GO" id="GO:0005243">
    <property type="term" value="F:gap junction channel activity"/>
    <property type="evidence" value="ECO:0007669"/>
    <property type="project" value="TreeGrafter"/>
</dbReference>
<keyword evidence="8 12" id="KW-1133">Transmembrane helix</keyword>
<evidence type="ECO:0000256" key="12">
    <source>
        <dbReference type="RuleBase" id="RU010713"/>
    </source>
</evidence>
<evidence type="ECO:0000256" key="11">
    <source>
        <dbReference type="ARBA" id="ARBA00023303"/>
    </source>
</evidence>
<protein>
    <recommendedName>
        <fullName evidence="12">Innexin</fullName>
    </recommendedName>
</protein>
<dbReference type="PANTHER" id="PTHR11893:SF36">
    <property type="entry name" value="INNEXIN-5"/>
    <property type="match status" value="1"/>
</dbReference>
<keyword evidence="4" id="KW-1003">Cell membrane</keyword>
<dbReference type="Pfam" id="PF00876">
    <property type="entry name" value="Innexin"/>
    <property type="match status" value="1"/>
</dbReference>
<comment type="subcellular location">
    <subcellularLocation>
        <location evidence="1">Cell junction</location>
        <location evidence="1">Gap junction</location>
    </subcellularLocation>
    <subcellularLocation>
        <location evidence="2 12">Cell membrane</location>
        <topology evidence="2 12">Multi-pass membrane protein</topology>
    </subcellularLocation>
</comment>
<evidence type="ECO:0000313" key="14">
    <source>
        <dbReference type="Proteomes" id="UP001054837"/>
    </source>
</evidence>
<keyword evidence="7" id="KW-0965">Cell junction</keyword>
<evidence type="ECO:0000256" key="2">
    <source>
        <dbReference type="ARBA" id="ARBA00004651"/>
    </source>
</evidence>
<sequence>MESSPRPPINIFTTFTPENFSRLFRWLKEVSGMTIYDETVIDDIIAIVHYKFTPWILTAIYVLTAAFTLVADLKPKLLNLPADMCFANDSSVISPDLQFSASSYSKYDGRSSEYAVYLFASGMLLILQIILFRSPRLMWQSIEGGRIGMLVNYLLANPEQNLANFVTEILNLDKASSYFKQYLLIDVFYLCNLFLQFCLAKLFYTDYIHPFNSFRFGAENWYVECNSVVKTRVWYMVCSCTFHSVASDPADVLCLVERNSTPAMYGITIFWFTVLAFLSCWSCVYKCFIVAFPSFRFGMIFSRSSAYDPKLMEHYVDNSDLEDWLVLDLVSKNLDPSLWATVLVNIAEASKPPIPVDDDTDEELEEELLEEERRRIREERQMF</sequence>
<feature type="transmembrane region" description="Helical" evidence="12">
    <location>
        <begin position="269"/>
        <end position="295"/>
    </location>
</feature>
<comment type="caution">
    <text evidence="13">The sequence shown here is derived from an EMBL/GenBank/DDBJ whole genome shotgun (WGS) entry which is preliminary data.</text>
</comment>
<dbReference type="PROSITE" id="PS51013">
    <property type="entry name" value="PANNEXIN"/>
    <property type="match status" value="1"/>
</dbReference>
<comment type="similarity">
    <text evidence="12">Belongs to the pannexin family.</text>
</comment>
<dbReference type="GO" id="GO:0005886">
    <property type="term" value="C:plasma membrane"/>
    <property type="evidence" value="ECO:0007669"/>
    <property type="project" value="UniProtKB-SubCell"/>
</dbReference>
<dbReference type="GO" id="GO:0005921">
    <property type="term" value="C:gap junction"/>
    <property type="evidence" value="ECO:0007669"/>
    <property type="project" value="UniProtKB-SubCell"/>
</dbReference>
<feature type="transmembrane region" description="Helical" evidence="12">
    <location>
        <begin position="52"/>
        <end position="71"/>
    </location>
</feature>
<evidence type="ECO:0000256" key="3">
    <source>
        <dbReference type="ARBA" id="ARBA00022448"/>
    </source>
</evidence>
<reference evidence="13 14" key="1">
    <citation type="submission" date="2021-06" db="EMBL/GenBank/DDBJ databases">
        <title>Caerostris darwini draft genome.</title>
        <authorList>
            <person name="Kono N."/>
            <person name="Arakawa K."/>
        </authorList>
    </citation>
    <scope>NUCLEOTIDE SEQUENCE [LARGE SCALE GENOMIC DNA]</scope>
</reference>
<gene>
    <name evidence="12 13" type="primary">inx</name>
    <name evidence="13" type="ORF">CDAR_438671</name>
</gene>
<evidence type="ECO:0000256" key="4">
    <source>
        <dbReference type="ARBA" id="ARBA00022475"/>
    </source>
</evidence>
<dbReference type="InterPro" id="IPR000990">
    <property type="entry name" value="Innexin"/>
</dbReference>
<dbReference type="AlphaFoldDB" id="A0AAV4X298"/>
<evidence type="ECO:0000256" key="10">
    <source>
        <dbReference type="ARBA" id="ARBA00023136"/>
    </source>
</evidence>
<proteinExistence type="inferred from homology"/>
<keyword evidence="5 12" id="KW-0812">Transmembrane</keyword>
<keyword evidence="3 12" id="KW-0813">Transport</keyword>
<evidence type="ECO:0000256" key="9">
    <source>
        <dbReference type="ARBA" id="ARBA00023065"/>
    </source>
</evidence>
<organism evidence="13 14">
    <name type="scientific">Caerostris darwini</name>
    <dbReference type="NCBI Taxonomy" id="1538125"/>
    <lineage>
        <taxon>Eukaryota</taxon>
        <taxon>Metazoa</taxon>
        <taxon>Ecdysozoa</taxon>
        <taxon>Arthropoda</taxon>
        <taxon>Chelicerata</taxon>
        <taxon>Arachnida</taxon>
        <taxon>Araneae</taxon>
        <taxon>Araneomorphae</taxon>
        <taxon>Entelegynae</taxon>
        <taxon>Araneoidea</taxon>
        <taxon>Araneidae</taxon>
        <taxon>Caerostris</taxon>
    </lineage>
</organism>
<keyword evidence="11 12" id="KW-0407">Ion channel</keyword>
<keyword evidence="6" id="KW-0303">Gap junction</keyword>
<dbReference type="EMBL" id="BPLQ01015526">
    <property type="protein sequence ID" value="GIY88783.1"/>
    <property type="molecule type" value="Genomic_DNA"/>
</dbReference>
<accession>A0AAV4X298</accession>
<dbReference type="GO" id="GO:0034220">
    <property type="term" value="P:monoatomic ion transmembrane transport"/>
    <property type="evidence" value="ECO:0007669"/>
    <property type="project" value="UniProtKB-KW"/>
</dbReference>
<evidence type="ECO:0000256" key="5">
    <source>
        <dbReference type="ARBA" id="ARBA00022692"/>
    </source>
</evidence>